<name>A0A8F8KRQ3_9VIRU</name>
<proteinExistence type="predicted"/>
<keyword evidence="1" id="KW-1133">Transmembrane helix</keyword>
<evidence type="ECO:0000256" key="1">
    <source>
        <dbReference type="SAM" id="Phobius"/>
    </source>
</evidence>
<reference evidence="2" key="1">
    <citation type="submission" date="2021-06" db="EMBL/GenBank/DDBJ databases">
        <authorList>
            <person name="Rolland C."/>
        </authorList>
    </citation>
    <scope>NUCLEOTIDE SEQUENCE</scope>
    <source>
        <strain evidence="2">347.936635</strain>
    </source>
</reference>
<evidence type="ECO:0000313" key="2">
    <source>
        <dbReference type="EMBL" id="QYA18767.1"/>
    </source>
</evidence>
<protein>
    <submittedName>
        <fullName evidence="2">Uncharacterized protein</fullName>
    </submittedName>
</protein>
<keyword evidence="1" id="KW-0472">Membrane</keyword>
<sequence length="105" mass="12358">MFVHKKMSWLLVMMRSKEWILTNVDWLIYAALSIFMSWFHAALCLQTKQCPHSCPTYITWASFIIWSCVFHLWLVPKLVSSTKECMMVLIAFLICLVLTRLPTVD</sequence>
<keyword evidence="1" id="KW-0812">Transmembrane</keyword>
<feature type="transmembrane region" description="Helical" evidence="1">
    <location>
        <begin position="26"/>
        <end position="45"/>
    </location>
</feature>
<dbReference type="EMBL" id="MZ420154">
    <property type="protein sequence ID" value="QYA18767.1"/>
    <property type="molecule type" value="Genomic_DNA"/>
</dbReference>
<gene>
    <name evidence="2" type="ORF">KOM_12_499</name>
</gene>
<feature type="transmembrane region" description="Helical" evidence="1">
    <location>
        <begin position="86"/>
        <end position="103"/>
    </location>
</feature>
<organism evidence="2">
    <name type="scientific">Clandestinovirus</name>
    <dbReference type="NCBI Taxonomy" id="2831644"/>
    <lineage>
        <taxon>Viruses</taxon>
    </lineage>
</organism>
<feature type="transmembrane region" description="Helical" evidence="1">
    <location>
        <begin position="57"/>
        <end position="74"/>
    </location>
</feature>
<accession>A0A8F8KRQ3</accession>